<evidence type="ECO:0000259" key="8">
    <source>
        <dbReference type="PROSITE" id="PS50011"/>
    </source>
</evidence>
<dbReference type="STRING" id="72664.V4NLZ3"/>
<name>V4NLZ3_EUTSA</name>
<dbReference type="GO" id="GO:0009742">
    <property type="term" value="P:brassinosteroid mediated signaling pathway"/>
    <property type="evidence" value="ECO:0007669"/>
    <property type="project" value="TreeGrafter"/>
</dbReference>
<evidence type="ECO:0000256" key="1">
    <source>
        <dbReference type="ARBA" id="ARBA00005527"/>
    </source>
</evidence>
<dbReference type="Gramene" id="ESQ47446">
    <property type="protein sequence ID" value="ESQ47446"/>
    <property type="gene ID" value="EUTSA_v10028310mg"/>
</dbReference>
<dbReference type="PANTHER" id="PTHR24057:SF5">
    <property type="entry name" value="SHAGGY-RELATED PROTEIN KINASE IOTA-RELATED"/>
    <property type="match status" value="1"/>
</dbReference>
<evidence type="ECO:0000256" key="7">
    <source>
        <dbReference type="PROSITE-ProRule" id="PRU10141"/>
    </source>
</evidence>
<sequence length="95" mass="10512">MSATVIEGNDVVTGHIISTIIGGKNGEPKQTISYMAERVVGTGSFGIVFQTKCLETGESVAIKKLLQERRYKNRELQYSCNTKNNIFRNLISVIC</sequence>
<keyword evidence="5" id="KW-0418">Kinase</keyword>
<keyword evidence="6 7" id="KW-0067">ATP-binding</keyword>
<dbReference type="AlphaFoldDB" id="V4NLZ3"/>
<dbReference type="EMBL" id="KI517416">
    <property type="protein sequence ID" value="ESQ47446.1"/>
    <property type="molecule type" value="Genomic_DNA"/>
</dbReference>
<keyword evidence="2" id="KW-0723">Serine/threonine-protein kinase</keyword>
<keyword evidence="4 7" id="KW-0547">Nucleotide-binding</keyword>
<gene>
    <name evidence="9" type="ORF">EUTSA_v10028310mg</name>
</gene>
<dbReference type="PROSITE" id="PS00107">
    <property type="entry name" value="PROTEIN_KINASE_ATP"/>
    <property type="match status" value="1"/>
</dbReference>
<comment type="similarity">
    <text evidence="1">Belongs to the protein kinase superfamily. CMGC Ser/Thr protein kinase family. GSK-3 subfamily.</text>
</comment>
<evidence type="ECO:0000256" key="4">
    <source>
        <dbReference type="ARBA" id="ARBA00022741"/>
    </source>
</evidence>
<evidence type="ECO:0000256" key="5">
    <source>
        <dbReference type="ARBA" id="ARBA00022777"/>
    </source>
</evidence>
<dbReference type="InterPro" id="IPR011009">
    <property type="entry name" value="Kinase-like_dom_sf"/>
</dbReference>
<dbReference type="GO" id="GO:0030154">
    <property type="term" value="P:cell differentiation"/>
    <property type="evidence" value="ECO:0007669"/>
    <property type="project" value="TreeGrafter"/>
</dbReference>
<reference evidence="9 10" key="1">
    <citation type="journal article" date="2013" name="Front. Plant Sci.">
        <title>The Reference Genome of the Halophytic Plant Eutrema salsugineum.</title>
        <authorList>
            <person name="Yang R."/>
            <person name="Jarvis D.E."/>
            <person name="Chen H."/>
            <person name="Beilstein M.A."/>
            <person name="Grimwood J."/>
            <person name="Jenkins J."/>
            <person name="Shu S."/>
            <person name="Prochnik S."/>
            <person name="Xin M."/>
            <person name="Ma C."/>
            <person name="Schmutz J."/>
            <person name="Wing R.A."/>
            <person name="Mitchell-Olds T."/>
            <person name="Schumaker K.S."/>
            <person name="Wang X."/>
        </authorList>
    </citation>
    <scope>NUCLEOTIDE SEQUENCE [LARGE SCALE GENOMIC DNA]</scope>
</reference>
<dbReference type="SUPFAM" id="SSF56112">
    <property type="entry name" value="Protein kinase-like (PK-like)"/>
    <property type="match status" value="1"/>
</dbReference>
<dbReference type="GO" id="GO:0005524">
    <property type="term" value="F:ATP binding"/>
    <property type="evidence" value="ECO:0007669"/>
    <property type="project" value="UniProtKB-UniRule"/>
</dbReference>
<dbReference type="InterPro" id="IPR000719">
    <property type="entry name" value="Prot_kinase_dom"/>
</dbReference>
<dbReference type="eggNOG" id="KOG0658">
    <property type="taxonomic scope" value="Eukaryota"/>
</dbReference>
<dbReference type="GO" id="GO:0005737">
    <property type="term" value="C:cytoplasm"/>
    <property type="evidence" value="ECO:0007669"/>
    <property type="project" value="TreeGrafter"/>
</dbReference>
<evidence type="ECO:0000256" key="6">
    <source>
        <dbReference type="ARBA" id="ARBA00022840"/>
    </source>
</evidence>
<dbReference type="PROSITE" id="PS50011">
    <property type="entry name" value="PROTEIN_KINASE_DOM"/>
    <property type="match status" value="1"/>
</dbReference>
<protein>
    <recommendedName>
        <fullName evidence="8">Protein kinase domain-containing protein</fullName>
    </recommendedName>
</protein>
<keyword evidence="10" id="KW-1185">Reference proteome</keyword>
<evidence type="ECO:0000256" key="3">
    <source>
        <dbReference type="ARBA" id="ARBA00022679"/>
    </source>
</evidence>
<evidence type="ECO:0000313" key="9">
    <source>
        <dbReference type="EMBL" id="ESQ47446.1"/>
    </source>
</evidence>
<feature type="binding site" evidence="7">
    <location>
        <position position="64"/>
    </location>
    <ligand>
        <name>ATP</name>
        <dbReference type="ChEBI" id="CHEBI:30616"/>
    </ligand>
</feature>
<dbReference type="OMA" id="FQANCLE"/>
<feature type="domain" description="Protein kinase" evidence="8">
    <location>
        <begin position="34"/>
        <end position="95"/>
    </location>
</feature>
<dbReference type="InterPro" id="IPR017441">
    <property type="entry name" value="Protein_kinase_ATP_BS"/>
</dbReference>
<accession>V4NLZ3</accession>
<dbReference type="InterPro" id="IPR050591">
    <property type="entry name" value="GSK-3"/>
</dbReference>
<proteinExistence type="inferred from homology"/>
<keyword evidence="3" id="KW-0808">Transferase</keyword>
<dbReference type="GO" id="GO:0005634">
    <property type="term" value="C:nucleus"/>
    <property type="evidence" value="ECO:0007669"/>
    <property type="project" value="TreeGrafter"/>
</dbReference>
<organism evidence="9 10">
    <name type="scientific">Eutrema salsugineum</name>
    <name type="common">Saltwater cress</name>
    <name type="synonym">Sisymbrium salsugineum</name>
    <dbReference type="NCBI Taxonomy" id="72664"/>
    <lineage>
        <taxon>Eukaryota</taxon>
        <taxon>Viridiplantae</taxon>
        <taxon>Streptophyta</taxon>
        <taxon>Embryophyta</taxon>
        <taxon>Tracheophyta</taxon>
        <taxon>Spermatophyta</taxon>
        <taxon>Magnoliopsida</taxon>
        <taxon>eudicotyledons</taxon>
        <taxon>Gunneridae</taxon>
        <taxon>Pentapetalae</taxon>
        <taxon>rosids</taxon>
        <taxon>malvids</taxon>
        <taxon>Brassicales</taxon>
        <taxon>Brassicaceae</taxon>
        <taxon>Eutremeae</taxon>
        <taxon>Eutrema</taxon>
    </lineage>
</organism>
<dbReference type="Gene3D" id="3.30.200.20">
    <property type="entry name" value="Phosphorylase Kinase, domain 1"/>
    <property type="match status" value="1"/>
</dbReference>
<dbReference type="KEGG" id="eus:EUTSA_v10028310mg"/>
<dbReference type="GO" id="GO:0004674">
    <property type="term" value="F:protein serine/threonine kinase activity"/>
    <property type="evidence" value="ECO:0007669"/>
    <property type="project" value="UniProtKB-KW"/>
</dbReference>
<dbReference type="PANTHER" id="PTHR24057">
    <property type="entry name" value="GLYCOGEN SYNTHASE KINASE-3 ALPHA"/>
    <property type="match status" value="1"/>
</dbReference>
<evidence type="ECO:0000256" key="2">
    <source>
        <dbReference type="ARBA" id="ARBA00022527"/>
    </source>
</evidence>
<evidence type="ECO:0000313" key="10">
    <source>
        <dbReference type="Proteomes" id="UP000030689"/>
    </source>
</evidence>
<dbReference type="Proteomes" id="UP000030689">
    <property type="component" value="Unassembled WGS sequence"/>
</dbReference>